<dbReference type="AlphaFoldDB" id="A0A836D8L1"/>
<dbReference type="EMBL" id="JAEMGP010000001">
    <property type="protein sequence ID" value="KAG5215615.1"/>
    <property type="molecule type" value="Genomic_DNA"/>
</dbReference>
<keyword evidence="1 2" id="KW-0416">Keratin</keyword>
<organism evidence="3 4">
    <name type="scientific">Ovis aries</name>
    <name type="common">Sheep</name>
    <dbReference type="NCBI Taxonomy" id="9940"/>
    <lineage>
        <taxon>Eukaryota</taxon>
        <taxon>Metazoa</taxon>
        <taxon>Chordata</taxon>
        <taxon>Craniata</taxon>
        <taxon>Vertebrata</taxon>
        <taxon>Euteleostomi</taxon>
        <taxon>Mammalia</taxon>
        <taxon>Eutheria</taxon>
        <taxon>Laurasiatheria</taxon>
        <taxon>Artiodactyla</taxon>
        <taxon>Ruminantia</taxon>
        <taxon>Pecora</taxon>
        <taxon>Bovidae</taxon>
        <taxon>Caprinae</taxon>
        <taxon>Ovis</taxon>
    </lineage>
</organism>
<dbReference type="GO" id="GO:0045095">
    <property type="term" value="C:keratin filament"/>
    <property type="evidence" value="ECO:0007669"/>
    <property type="project" value="UniProtKB-UniRule"/>
</dbReference>
<proteinExistence type="inferred from homology"/>
<dbReference type="PANTHER" id="PTHR36131:SF1">
    <property type="entry name" value="KERATIN-ASSOCIATED PROTEIN 8-1"/>
    <property type="match status" value="1"/>
</dbReference>
<dbReference type="GO" id="GO:0005829">
    <property type="term" value="C:cytosol"/>
    <property type="evidence" value="ECO:0007669"/>
    <property type="project" value="UniProtKB-ARBA"/>
</dbReference>
<evidence type="ECO:0000256" key="2">
    <source>
        <dbReference type="RuleBase" id="RU369044"/>
    </source>
</evidence>
<evidence type="ECO:0000313" key="3">
    <source>
        <dbReference type="EMBL" id="KAG5215615.1"/>
    </source>
</evidence>
<dbReference type="Pfam" id="PF05287">
    <property type="entry name" value="PMG"/>
    <property type="match status" value="1"/>
</dbReference>
<evidence type="ECO:0000313" key="4">
    <source>
        <dbReference type="Proteomes" id="UP000664991"/>
    </source>
</evidence>
<comment type="caution">
    <text evidence="3">The sequence shown here is derived from an EMBL/GenBank/DDBJ whole genome shotgun (WGS) entry which is preliminary data.</text>
</comment>
<dbReference type="InterPro" id="IPR007951">
    <property type="entry name" value="KRTAP_PMG"/>
</dbReference>
<name>A0A836D8L1_SHEEP</name>
<dbReference type="PANTHER" id="PTHR36131">
    <property type="entry name" value="KERATIN-ASSOCIATED PROTEIN 8-1"/>
    <property type="match status" value="1"/>
</dbReference>
<comment type="subunit">
    <text evidence="2">Interacts with hair keratins.</text>
</comment>
<comment type="similarity">
    <text evidence="2">Belongs to the PMG family.</text>
</comment>
<dbReference type="Proteomes" id="UP000664991">
    <property type="component" value="Unassembled WGS sequence"/>
</dbReference>
<protein>
    <recommendedName>
        <fullName evidence="2">Keratin-associated protein</fullName>
    </recommendedName>
</protein>
<evidence type="ECO:0000256" key="1">
    <source>
        <dbReference type="ARBA" id="ARBA00022744"/>
    </source>
</evidence>
<reference evidence="3 4" key="1">
    <citation type="submission" date="2020-12" db="EMBL/GenBank/DDBJ databases">
        <title>De novo assembly of Tibetan sheep genome.</title>
        <authorList>
            <person name="Li X."/>
        </authorList>
    </citation>
    <scope>NUCLEOTIDE SEQUENCE [LARGE SCALE GENOMIC DNA]</scope>
    <source>
        <tissue evidence="3">Heart</tissue>
    </source>
</reference>
<dbReference type="InterPro" id="IPR039351">
    <property type="entry name" value="KRTAP8-1"/>
</dbReference>
<sequence>MSYSCSTRNCSSRRIGGEYTVPVVTVSSPDADCLSGIYLPSSFQTGSWLLDHCQETCCEPTVCQSTCYQPTPCVSSPPPNPDTMSYCFSSTVFPGCYWGSYGYPLGYSVGCGYGSTYSPVGYGFGYGYNGSGAFGCRRFWPFALY</sequence>
<accession>A0A836D8L1</accession>
<gene>
    <name evidence="3" type="ORF">JEQ12_001191</name>
</gene>
<comment type="function">
    <text evidence="2">In the hair cortex, hair keratin intermediate filaments are embedded in an interfilamentous matrix, consisting of hair keratin-associated proteins (KRTAP), which are essential for the formation of a rigid and resistant hair shaft through their extensive disulfide bond cross-linking with abundant cysteine residues of hair keratins. The matrix proteins include the high-sulfur and high-glycine-tyrosine keratins.</text>
</comment>